<organism evidence="4 5">
    <name type="scientific">Gaopeijia maritima</name>
    <dbReference type="NCBI Taxonomy" id="3119007"/>
    <lineage>
        <taxon>Bacteria</taxon>
        <taxon>Pseudomonadati</taxon>
        <taxon>Gemmatimonadota</taxon>
        <taxon>Longimicrobiia</taxon>
        <taxon>Gaopeijiales</taxon>
        <taxon>Gaopeijiaceae</taxon>
        <taxon>Gaopeijia</taxon>
    </lineage>
</organism>
<keyword evidence="2" id="KW-0949">S-adenosyl-L-methionine</keyword>
<keyword evidence="2" id="KW-0479">Metal-binding</keyword>
<comment type="subcellular location">
    <subcellularLocation>
        <location evidence="2">Cytoplasm</location>
    </subcellularLocation>
</comment>
<keyword evidence="2" id="KW-0411">Iron-sulfur</keyword>
<keyword evidence="2" id="KW-0004">4Fe-4S</keyword>
<gene>
    <name evidence="4" type="primary">hemW</name>
    <name evidence="4" type="ORF">WI372_14205</name>
</gene>
<keyword evidence="5" id="KW-1185">Reference proteome</keyword>
<evidence type="ECO:0000313" key="4">
    <source>
        <dbReference type="EMBL" id="MEK9502141.1"/>
    </source>
</evidence>
<dbReference type="SFLD" id="SFLDS00029">
    <property type="entry name" value="Radical_SAM"/>
    <property type="match status" value="1"/>
</dbReference>
<accession>A0ABU9EBQ0</accession>
<sequence>MSAPVQDAVEVASVYLHAPFCARRCFYCDFAVDVRRSPDPGLWWTAIESELTALRREGRVRLATPLRTVYVGGGTPSLLGPEAMAGVRRILGDGRLSGDALEWTAEANPESFDRAVADGWRRAGVGRISLGTQSFQEAPLRWMGRLHGADGAERAVRTVREAGFDSVSIDLIFGLPASVPRDWSADLDRVLALDVPHVSLYGLTAESGTPLGRAVRQGRTALAEETRYEEEYLEASERLRAAGYEHYEVSNFARPGHRSRHNGAYWTGVPYLGLGNGAHSYLPPERRWNVRDWSAYEEAVAAGRLPVDDRERVEGASRRLEEIWLGLRTDRGLLWSVDRPASARALGRSWMDRSLARLEGERLVLTPSGWLVLDRLAVDLDEAMEPGASGGIG</sequence>
<evidence type="ECO:0000313" key="5">
    <source>
        <dbReference type="Proteomes" id="UP001484239"/>
    </source>
</evidence>
<proteinExistence type="inferred from homology"/>
<comment type="similarity">
    <text evidence="1">Belongs to the anaerobic coproporphyrinogen-III oxidase family. HemW subfamily.</text>
</comment>
<dbReference type="CDD" id="cd01335">
    <property type="entry name" value="Radical_SAM"/>
    <property type="match status" value="1"/>
</dbReference>
<keyword evidence="2" id="KW-0349">Heme</keyword>
<dbReference type="PANTHER" id="PTHR13932">
    <property type="entry name" value="COPROPORPHYRINIGEN III OXIDASE"/>
    <property type="match status" value="1"/>
</dbReference>
<evidence type="ECO:0000259" key="3">
    <source>
        <dbReference type="PROSITE" id="PS51918"/>
    </source>
</evidence>
<dbReference type="EMBL" id="JBBHLI010000009">
    <property type="protein sequence ID" value="MEK9502141.1"/>
    <property type="molecule type" value="Genomic_DNA"/>
</dbReference>
<evidence type="ECO:0000256" key="1">
    <source>
        <dbReference type="ARBA" id="ARBA00006100"/>
    </source>
</evidence>
<evidence type="ECO:0000256" key="2">
    <source>
        <dbReference type="RuleBase" id="RU364116"/>
    </source>
</evidence>
<keyword evidence="2" id="KW-0143">Chaperone</keyword>
<protein>
    <recommendedName>
        <fullName evidence="2">Heme chaperone HemW</fullName>
    </recommendedName>
</protein>
<keyword evidence="2" id="KW-0963">Cytoplasm</keyword>
<dbReference type="NCBIfam" id="TIGR00539">
    <property type="entry name" value="hemN_rel"/>
    <property type="match status" value="1"/>
</dbReference>
<dbReference type="InterPro" id="IPR034505">
    <property type="entry name" value="Coproporphyrinogen-III_oxidase"/>
</dbReference>
<feature type="domain" description="Radical SAM core" evidence="3">
    <location>
        <begin position="6"/>
        <end position="245"/>
    </location>
</feature>
<dbReference type="SFLD" id="SFLDG01065">
    <property type="entry name" value="anaerobic_coproporphyrinogen-I"/>
    <property type="match status" value="1"/>
</dbReference>
<dbReference type="Gene3D" id="3.30.750.200">
    <property type="match status" value="1"/>
</dbReference>
<name>A0ABU9EBQ0_9BACT</name>
<dbReference type="Pfam" id="PF04055">
    <property type="entry name" value="Radical_SAM"/>
    <property type="match status" value="1"/>
</dbReference>
<dbReference type="InterPro" id="IPR004559">
    <property type="entry name" value="HemW-like"/>
</dbReference>
<dbReference type="PANTHER" id="PTHR13932:SF5">
    <property type="entry name" value="RADICAL S-ADENOSYL METHIONINE DOMAIN-CONTAINING PROTEIN 1, MITOCHONDRIAL"/>
    <property type="match status" value="1"/>
</dbReference>
<comment type="caution">
    <text evidence="4">The sequence shown here is derived from an EMBL/GenBank/DDBJ whole genome shotgun (WGS) entry which is preliminary data.</text>
</comment>
<dbReference type="SUPFAM" id="SSF102114">
    <property type="entry name" value="Radical SAM enzymes"/>
    <property type="match status" value="1"/>
</dbReference>
<dbReference type="PROSITE" id="PS51918">
    <property type="entry name" value="RADICAL_SAM"/>
    <property type="match status" value="1"/>
</dbReference>
<reference evidence="4 5" key="1">
    <citation type="submission" date="2024-02" db="EMBL/GenBank/DDBJ databases">
        <title>A novel Gemmatimonadota bacterium.</title>
        <authorList>
            <person name="Du Z.-J."/>
            <person name="Ye Y.-Q."/>
        </authorList>
    </citation>
    <scope>NUCLEOTIDE SEQUENCE [LARGE SCALE GENOMIC DNA]</scope>
    <source>
        <strain evidence="4 5">DH-20</strain>
    </source>
</reference>
<dbReference type="RefSeq" id="WP_405276648.1">
    <property type="nucleotide sequence ID" value="NZ_JBBHLI010000009.1"/>
</dbReference>
<dbReference type="InterPro" id="IPR058240">
    <property type="entry name" value="rSAM_sf"/>
</dbReference>
<dbReference type="SMART" id="SM00729">
    <property type="entry name" value="Elp3"/>
    <property type="match status" value="1"/>
</dbReference>
<dbReference type="InterPro" id="IPR007197">
    <property type="entry name" value="rSAM"/>
</dbReference>
<dbReference type="InterPro" id="IPR006638">
    <property type="entry name" value="Elp3/MiaA/NifB-like_rSAM"/>
</dbReference>
<dbReference type="Proteomes" id="UP001484239">
    <property type="component" value="Unassembled WGS sequence"/>
</dbReference>
<comment type="function">
    <text evidence="2">Probably acts as a heme chaperone, transferring heme to an unknown acceptor. Binds one molecule of heme per monomer, possibly covalently. Binds 1 [4Fe-4S] cluster. The cluster is coordinated with 3 cysteines and an exchangeable S-adenosyl-L-methionine.</text>
</comment>
<dbReference type="SFLD" id="SFLDF00562">
    <property type="entry name" value="HemN-like__clustered_with_heat"/>
    <property type="match status" value="1"/>
</dbReference>
<keyword evidence="2" id="KW-0408">Iron</keyword>